<gene>
    <name evidence="3" type="ORF">EDM22_18990</name>
</gene>
<sequence>MSRLAVPKTYKLYIGGAFPRSESGRTYEVVSASGAFLANAAKASRKDARDAVVAARGAVAGWAGATAYNRGQVLYRIAELLEGRRAQFVAEIEDAEGATRAQASAQVDEAIDRWVWYAGWADKFAQVAGNANPVAGPYFNISVPEPTGVVAIVAPQDSSLVGLVSAVAPALVAGNAVVVVASERFPLSAISLAEVLATSDVPKGVVNVLTGSPAEIAPWLASHADVNALDLVGAGELDWVDLEFAAADTLKRVLRPEQGPDAAAPTLDRITAFTETKTVWHTKSLK</sequence>
<keyword evidence="4" id="KW-1185">Reference proteome</keyword>
<dbReference type="SUPFAM" id="SSF53720">
    <property type="entry name" value="ALDH-like"/>
    <property type="match status" value="1"/>
</dbReference>
<dbReference type="InterPro" id="IPR016161">
    <property type="entry name" value="Ald_DH/histidinol_DH"/>
</dbReference>
<dbReference type="InterPro" id="IPR016162">
    <property type="entry name" value="Ald_DH_N"/>
</dbReference>
<organism evidence="3 4">
    <name type="scientific">Agromyces tardus</name>
    <dbReference type="NCBI Taxonomy" id="2583849"/>
    <lineage>
        <taxon>Bacteria</taxon>
        <taxon>Bacillati</taxon>
        <taxon>Actinomycetota</taxon>
        <taxon>Actinomycetes</taxon>
        <taxon>Micrococcales</taxon>
        <taxon>Microbacteriaceae</taxon>
        <taxon>Agromyces</taxon>
    </lineage>
</organism>
<feature type="domain" description="Aldehyde dehydrogenase" evidence="2">
    <location>
        <begin position="22"/>
        <end position="234"/>
    </location>
</feature>
<protein>
    <submittedName>
        <fullName evidence="3">Aldehyde dehydrogenase family protein</fullName>
    </submittedName>
</protein>
<proteinExistence type="predicted"/>
<keyword evidence="1" id="KW-0560">Oxidoreductase</keyword>
<dbReference type="Proteomes" id="UP000275048">
    <property type="component" value="Unassembled WGS sequence"/>
</dbReference>
<dbReference type="PANTHER" id="PTHR11699">
    <property type="entry name" value="ALDEHYDE DEHYDROGENASE-RELATED"/>
    <property type="match status" value="1"/>
</dbReference>
<evidence type="ECO:0000313" key="3">
    <source>
        <dbReference type="EMBL" id="RNB43153.1"/>
    </source>
</evidence>
<reference evidence="3 4" key="1">
    <citation type="submission" date="2018-10" db="EMBL/GenBank/DDBJ databases">
        <title>Isolation, diversity and antibacterial activity of antinobacteria from the wheat rhizosphere soil.</title>
        <authorList>
            <person name="Sun T."/>
        </authorList>
    </citation>
    <scope>NUCLEOTIDE SEQUENCE [LARGE SCALE GENOMIC DNA]</scope>
    <source>
        <strain evidence="3 4">SJ-23</strain>
    </source>
</reference>
<dbReference type="OrthoDB" id="188583at2"/>
<dbReference type="Gene3D" id="3.40.605.10">
    <property type="entry name" value="Aldehyde Dehydrogenase, Chain A, domain 1"/>
    <property type="match status" value="1"/>
</dbReference>
<dbReference type="RefSeq" id="WP_122938654.1">
    <property type="nucleotide sequence ID" value="NZ_JBHSNT010000045.1"/>
</dbReference>
<comment type="caution">
    <text evidence="3">The sequence shown here is derived from an EMBL/GenBank/DDBJ whole genome shotgun (WGS) entry which is preliminary data.</text>
</comment>
<name>A0A3M7ZW15_9MICO</name>
<evidence type="ECO:0000313" key="4">
    <source>
        <dbReference type="Proteomes" id="UP000275048"/>
    </source>
</evidence>
<evidence type="ECO:0000256" key="1">
    <source>
        <dbReference type="ARBA" id="ARBA00023002"/>
    </source>
</evidence>
<dbReference type="AlphaFoldDB" id="A0A3M7ZW15"/>
<accession>A0A3M7ZW15</accession>
<dbReference type="Pfam" id="PF00171">
    <property type="entry name" value="Aldedh"/>
    <property type="match status" value="1"/>
</dbReference>
<dbReference type="EMBL" id="RHHB01000079">
    <property type="protein sequence ID" value="RNB43153.1"/>
    <property type="molecule type" value="Genomic_DNA"/>
</dbReference>
<dbReference type="InterPro" id="IPR015590">
    <property type="entry name" value="Aldehyde_DH_dom"/>
</dbReference>
<evidence type="ECO:0000259" key="2">
    <source>
        <dbReference type="Pfam" id="PF00171"/>
    </source>
</evidence>
<dbReference type="GO" id="GO:0016491">
    <property type="term" value="F:oxidoreductase activity"/>
    <property type="evidence" value="ECO:0007669"/>
    <property type="project" value="UniProtKB-KW"/>
</dbReference>